<feature type="transmembrane region" description="Helical" evidence="1">
    <location>
        <begin position="105"/>
        <end position="133"/>
    </location>
</feature>
<evidence type="ECO:0008006" key="4">
    <source>
        <dbReference type="Google" id="ProtNLM"/>
    </source>
</evidence>
<name>A0ABU4U403_9PSEU</name>
<keyword evidence="3" id="KW-1185">Reference proteome</keyword>
<protein>
    <recommendedName>
        <fullName evidence="4">DUF4064 domain-containing protein</fullName>
    </recommendedName>
</protein>
<dbReference type="Proteomes" id="UP001271792">
    <property type="component" value="Unassembled WGS sequence"/>
</dbReference>
<feature type="transmembrane region" description="Helical" evidence="1">
    <location>
        <begin position="15"/>
        <end position="36"/>
    </location>
</feature>
<keyword evidence="1" id="KW-0472">Membrane</keyword>
<evidence type="ECO:0000313" key="2">
    <source>
        <dbReference type="EMBL" id="MDX8055297.1"/>
    </source>
</evidence>
<keyword evidence="1" id="KW-1133">Transmembrane helix</keyword>
<evidence type="ECO:0000256" key="1">
    <source>
        <dbReference type="SAM" id="Phobius"/>
    </source>
</evidence>
<comment type="caution">
    <text evidence="2">The sequence shown here is derived from an EMBL/GenBank/DDBJ whole genome shotgun (WGS) entry which is preliminary data.</text>
</comment>
<dbReference type="EMBL" id="JAXAVV010000027">
    <property type="protein sequence ID" value="MDX8055297.1"/>
    <property type="molecule type" value="Genomic_DNA"/>
</dbReference>
<feature type="transmembrane region" description="Helical" evidence="1">
    <location>
        <begin position="63"/>
        <end position="85"/>
    </location>
</feature>
<organism evidence="2 3">
    <name type="scientific">Lentzea kristufekii</name>
    <dbReference type="NCBI Taxonomy" id="3095430"/>
    <lineage>
        <taxon>Bacteria</taxon>
        <taxon>Bacillati</taxon>
        <taxon>Actinomycetota</taxon>
        <taxon>Actinomycetes</taxon>
        <taxon>Pseudonocardiales</taxon>
        <taxon>Pseudonocardiaceae</taxon>
        <taxon>Lentzea</taxon>
    </lineage>
</organism>
<dbReference type="RefSeq" id="WP_319989035.1">
    <property type="nucleotide sequence ID" value="NZ_JAXAVV010000027.1"/>
</dbReference>
<reference evidence="2 3" key="2">
    <citation type="submission" date="2023-11" db="EMBL/GenBank/DDBJ databases">
        <authorList>
            <person name="Lara A.C."/>
            <person name="Chronakova A."/>
        </authorList>
    </citation>
    <scope>NUCLEOTIDE SEQUENCE [LARGE SCALE GENOMIC DNA]</scope>
    <source>
        <strain evidence="2 3">BCCO 10_0798</strain>
    </source>
</reference>
<keyword evidence="1" id="KW-0812">Transmembrane</keyword>
<proteinExistence type="predicted"/>
<accession>A0ABU4U403</accession>
<sequence>MTSPKESGTPGTITAGYWLVVAGAVLWVLAAVFQFANKQVLIDQVKSTTNDDQLTPEMIESTATAIVVAVLVGSVVLAGLAVWFAGKVKGGLKKSRTGLMITVLLNLFFQMIGNGLAVAPALIAMSGLVLFYFRQSTEYLTQREQLA</sequence>
<reference evidence="2 3" key="1">
    <citation type="submission" date="2023-11" db="EMBL/GenBank/DDBJ databases">
        <title>Lentzea sokolovensis, sp. nov., Lentzea kristufkii, sp. nov., and Lentzea miocenensis, sp. nov., rare actinobacteria from Sokolov Coal Basin, Miocene lacustrine sediment, Czech Republic.</title>
        <authorList>
            <person name="Lara A."/>
            <person name="Kotroba L."/>
            <person name="Nouioui I."/>
            <person name="Neumann-Schaal M."/>
            <person name="Mast Y."/>
            <person name="Chronakova A."/>
        </authorList>
    </citation>
    <scope>NUCLEOTIDE SEQUENCE [LARGE SCALE GENOMIC DNA]</scope>
    <source>
        <strain evidence="2 3">BCCO 10_0798</strain>
    </source>
</reference>
<gene>
    <name evidence="2" type="ORF">SK571_38485</name>
</gene>
<evidence type="ECO:0000313" key="3">
    <source>
        <dbReference type="Proteomes" id="UP001271792"/>
    </source>
</evidence>